<feature type="compositionally biased region" description="Basic residues" evidence="1">
    <location>
        <begin position="70"/>
        <end position="86"/>
    </location>
</feature>
<name>A0AAV9WB57_9PEZI</name>
<evidence type="ECO:0000313" key="3">
    <source>
        <dbReference type="Proteomes" id="UP001370758"/>
    </source>
</evidence>
<protein>
    <submittedName>
        <fullName evidence="2">Uncharacterized protein</fullName>
    </submittedName>
</protein>
<feature type="compositionally biased region" description="Basic residues" evidence="1">
    <location>
        <begin position="44"/>
        <end position="61"/>
    </location>
</feature>
<evidence type="ECO:0000313" key="2">
    <source>
        <dbReference type="EMBL" id="KAK6505085.1"/>
    </source>
</evidence>
<evidence type="ECO:0000256" key="1">
    <source>
        <dbReference type="SAM" id="MobiDB-lite"/>
    </source>
</evidence>
<gene>
    <name evidence="2" type="ORF">TWF481_007007</name>
</gene>
<proteinExistence type="predicted"/>
<organism evidence="2 3">
    <name type="scientific">Arthrobotrys musiformis</name>
    <dbReference type="NCBI Taxonomy" id="47236"/>
    <lineage>
        <taxon>Eukaryota</taxon>
        <taxon>Fungi</taxon>
        <taxon>Dikarya</taxon>
        <taxon>Ascomycota</taxon>
        <taxon>Pezizomycotina</taxon>
        <taxon>Orbiliomycetes</taxon>
        <taxon>Orbiliales</taxon>
        <taxon>Orbiliaceae</taxon>
        <taxon>Arthrobotrys</taxon>
    </lineage>
</organism>
<keyword evidence="3" id="KW-1185">Reference proteome</keyword>
<comment type="caution">
    <text evidence="2">The sequence shown here is derived from an EMBL/GenBank/DDBJ whole genome shotgun (WGS) entry which is preliminary data.</text>
</comment>
<dbReference type="AlphaFoldDB" id="A0AAV9WB57"/>
<dbReference type="Proteomes" id="UP001370758">
    <property type="component" value="Unassembled WGS sequence"/>
</dbReference>
<dbReference type="EMBL" id="JAVHJL010000004">
    <property type="protein sequence ID" value="KAK6505085.1"/>
    <property type="molecule type" value="Genomic_DNA"/>
</dbReference>
<accession>A0AAV9WB57</accession>
<feature type="region of interest" description="Disordered" evidence="1">
    <location>
        <begin position="35"/>
        <end position="95"/>
    </location>
</feature>
<sequence length="134" mass="15474">MTEALRLIHQQWYKVGRRIAEAIPHIGELTRLEESSKLTTPRPKPLHPIHKTHHDKVHHGKINHDETNHNKTHHGKTHHDKTHRTSCRLGPESHSPLAEAKKLKGTARTNNILRMIIEYNVTPSTLLFIYMAHA</sequence>
<reference evidence="2 3" key="1">
    <citation type="submission" date="2023-08" db="EMBL/GenBank/DDBJ databases">
        <authorList>
            <person name="Palmer J.M."/>
        </authorList>
    </citation>
    <scope>NUCLEOTIDE SEQUENCE [LARGE SCALE GENOMIC DNA]</scope>
    <source>
        <strain evidence="2 3">TWF481</strain>
    </source>
</reference>